<comment type="caution">
    <text evidence="1">The sequence shown here is derived from an EMBL/GenBank/DDBJ whole genome shotgun (WGS) entry which is preliminary data.</text>
</comment>
<dbReference type="Pfam" id="PF03069">
    <property type="entry name" value="FmdA_AmdA"/>
    <property type="match status" value="2"/>
</dbReference>
<dbReference type="GO" id="GO:0016811">
    <property type="term" value="F:hydrolase activity, acting on carbon-nitrogen (but not peptide) bonds, in linear amides"/>
    <property type="evidence" value="ECO:0007669"/>
    <property type="project" value="InterPro"/>
</dbReference>
<dbReference type="InterPro" id="IPR004304">
    <property type="entry name" value="FmdA_AmdA"/>
</dbReference>
<proteinExistence type="predicted"/>
<dbReference type="PANTHER" id="PTHR31891">
    <property type="entry name" value="FORMAMIDASE C869.04-RELATED"/>
    <property type="match status" value="1"/>
</dbReference>
<evidence type="ECO:0000313" key="1">
    <source>
        <dbReference type="EMBL" id="KAA0916119.1"/>
    </source>
</evidence>
<accession>A0A5A9ZGH9</accession>
<keyword evidence="2" id="KW-1185">Reference proteome</keyword>
<reference evidence="1 2" key="1">
    <citation type="submission" date="2019-07" db="EMBL/GenBank/DDBJ databases">
        <title>Aquicoccus porphyridii gen. nov., sp. nov., isolated from a small marine red alga, Porphyridium marinum.</title>
        <authorList>
            <person name="Liu L."/>
        </authorList>
    </citation>
    <scope>NUCLEOTIDE SEQUENCE [LARGE SCALE GENOMIC DNA]</scope>
    <source>
        <strain evidence="1 2">L1 8-17</strain>
    </source>
</reference>
<dbReference type="EMBL" id="VINQ01000006">
    <property type="protein sequence ID" value="KAA0916119.1"/>
    <property type="molecule type" value="Genomic_DNA"/>
</dbReference>
<dbReference type="AlphaFoldDB" id="A0A5A9ZGH9"/>
<dbReference type="SUPFAM" id="SSF141130">
    <property type="entry name" value="Acetamidase/Formamidase-like"/>
    <property type="match status" value="1"/>
</dbReference>
<dbReference type="RefSeq" id="WP_111368080.1">
    <property type="nucleotide sequence ID" value="NZ_VINQ01000006.1"/>
</dbReference>
<organism evidence="1 2">
    <name type="scientific">Aquicoccus porphyridii</name>
    <dbReference type="NCBI Taxonomy" id="1852029"/>
    <lineage>
        <taxon>Bacteria</taxon>
        <taxon>Pseudomonadati</taxon>
        <taxon>Pseudomonadota</taxon>
        <taxon>Alphaproteobacteria</taxon>
        <taxon>Rhodobacterales</taxon>
        <taxon>Paracoccaceae</taxon>
        <taxon>Aquicoccus</taxon>
    </lineage>
</organism>
<protein>
    <submittedName>
        <fullName evidence="1">Amidase</fullName>
    </submittedName>
</protein>
<dbReference type="Gene3D" id="3.10.28.20">
    <property type="entry name" value="Acetamidase/Formamidase-like domains"/>
    <property type="match status" value="1"/>
</dbReference>
<gene>
    <name evidence="1" type="ORF">FLO80_10350</name>
</gene>
<dbReference type="Proteomes" id="UP000325291">
    <property type="component" value="Unassembled WGS sequence"/>
</dbReference>
<dbReference type="Gene3D" id="2.60.120.580">
    <property type="entry name" value="Acetamidase/Formamidase-like domains"/>
    <property type="match status" value="2"/>
</dbReference>
<evidence type="ECO:0000313" key="2">
    <source>
        <dbReference type="Proteomes" id="UP000325291"/>
    </source>
</evidence>
<sequence>MTHRLTASPDTCAWGYFDASLSAALEIDSGEEVVIETVSGGPDHVPDKDAGFHVPPELWEIHARSERMLPGHILTGPVAVRGARPGHVLQVDILDVALRQDWGWNLIHPLMGTLPGEFERKRIEIIPLDDKAMVGRMPWGLDLPLRPFFGVMGVAPPPGWGRISTIQPRAHGGNIDNRELVAGTTLFLPVHVAGAMFWCGDGHGAQGDGEVCVTAIETALTGRFRLSLHADMQLDLPRAETPTHLITMGLHEDLDRCAEVALRDMIGWIVAQTGLSREDAYMLCSLAGDLRITQTVNGQKGVHMMMARALLETGQDERERG</sequence>
<name>A0A5A9ZGH9_9RHOB</name>
<dbReference type="PANTHER" id="PTHR31891:SF1">
    <property type="entry name" value="FORMAMIDASE C869.04-RELATED"/>
    <property type="match status" value="1"/>
</dbReference>